<comment type="caution">
    <text evidence="2">The sequence shown here is derived from an EMBL/GenBank/DDBJ whole genome shotgun (WGS) entry which is preliminary data.</text>
</comment>
<sequence length="206" mass="22499">MTGHYLFETTDSVIEILWDVALAFFIVRIAWTYFLLTFSTSALLSWVICKYPEMLLPASKQHLTTSETELMLIPLQTIVGFVWARYVVVAYEIPRVAWFRLALGGLAAVLMFAAEALLGLVLYEEGYGDWIRETDGTAWLASVGLLGAFALMPTALMGFEGKAADGVEGEVVTAGSTSVGLEGKELMEAVPAMSVASKDELKGERD</sequence>
<protein>
    <submittedName>
        <fullName evidence="2">Uncharacterized protein</fullName>
    </submittedName>
</protein>
<feature type="transmembrane region" description="Helical" evidence="1">
    <location>
        <begin position="97"/>
        <end position="124"/>
    </location>
</feature>
<dbReference type="OrthoDB" id="4847749at2759"/>
<reference evidence="2 3" key="1">
    <citation type="submission" date="2019-12" db="EMBL/GenBank/DDBJ databases">
        <title>A genome sequence resource for the geographically widespread anthracnose pathogen Colletotrichum asianum.</title>
        <authorList>
            <person name="Meng Y."/>
        </authorList>
    </citation>
    <scope>NUCLEOTIDE SEQUENCE [LARGE SCALE GENOMIC DNA]</scope>
    <source>
        <strain evidence="2 3">ICMP 18580</strain>
    </source>
</reference>
<feature type="transmembrane region" description="Helical" evidence="1">
    <location>
        <begin position="136"/>
        <end position="159"/>
    </location>
</feature>
<evidence type="ECO:0000313" key="2">
    <source>
        <dbReference type="EMBL" id="KAF0332467.1"/>
    </source>
</evidence>
<name>A0A8H3ZXR5_9PEZI</name>
<evidence type="ECO:0000256" key="1">
    <source>
        <dbReference type="SAM" id="Phobius"/>
    </source>
</evidence>
<evidence type="ECO:0000313" key="3">
    <source>
        <dbReference type="Proteomes" id="UP000434172"/>
    </source>
</evidence>
<dbReference type="EMBL" id="WOWK01000001">
    <property type="protein sequence ID" value="KAF0332467.1"/>
    <property type="molecule type" value="Genomic_DNA"/>
</dbReference>
<dbReference type="Proteomes" id="UP000434172">
    <property type="component" value="Unassembled WGS sequence"/>
</dbReference>
<keyword evidence="1" id="KW-0472">Membrane</keyword>
<proteinExistence type="predicted"/>
<feature type="transmembrane region" description="Helical" evidence="1">
    <location>
        <begin position="20"/>
        <end position="49"/>
    </location>
</feature>
<keyword evidence="1" id="KW-1133">Transmembrane helix</keyword>
<accession>A0A8H3ZXR5</accession>
<organism evidence="2 3">
    <name type="scientific">Colletotrichum asianum</name>
    <dbReference type="NCBI Taxonomy" id="702518"/>
    <lineage>
        <taxon>Eukaryota</taxon>
        <taxon>Fungi</taxon>
        <taxon>Dikarya</taxon>
        <taxon>Ascomycota</taxon>
        <taxon>Pezizomycotina</taxon>
        <taxon>Sordariomycetes</taxon>
        <taxon>Hypocreomycetidae</taxon>
        <taxon>Glomerellales</taxon>
        <taxon>Glomerellaceae</taxon>
        <taxon>Colletotrichum</taxon>
        <taxon>Colletotrichum gloeosporioides species complex</taxon>
    </lineage>
</organism>
<feature type="transmembrane region" description="Helical" evidence="1">
    <location>
        <begin position="70"/>
        <end position="91"/>
    </location>
</feature>
<dbReference type="AlphaFoldDB" id="A0A8H3ZXR5"/>
<keyword evidence="3" id="KW-1185">Reference proteome</keyword>
<keyword evidence="1" id="KW-0812">Transmembrane</keyword>
<gene>
    <name evidence="2" type="ORF">GQ607_000483</name>
</gene>